<feature type="compositionally biased region" description="Acidic residues" evidence="1">
    <location>
        <begin position="153"/>
        <end position="165"/>
    </location>
</feature>
<dbReference type="AlphaFoldDB" id="A0A8W8J346"/>
<keyword evidence="3" id="KW-1185">Reference proteome</keyword>
<evidence type="ECO:0000256" key="1">
    <source>
        <dbReference type="SAM" id="MobiDB-lite"/>
    </source>
</evidence>
<organism evidence="2 3">
    <name type="scientific">Magallana gigas</name>
    <name type="common">Pacific oyster</name>
    <name type="synonym">Crassostrea gigas</name>
    <dbReference type="NCBI Taxonomy" id="29159"/>
    <lineage>
        <taxon>Eukaryota</taxon>
        <taxon>Metazoa</taxon>
        <taxon>Spiralia</taxon>
        <taxon>Lophotrochozoa</taxon>
        <taxon>Mollusca</taxon>
        <taxon>Bivalvia</taxon>
        <taxon>Autobranchia</taxon>
        <taxon>Pteriomorphia</taxon>
        <taxon>Ostreida</taxon>
        <taxon>Ostreoidea</taxon>
        <taxon>Ostreidae</taxon>
        <taxon>Magallana</taxon>
    </lineage>
</organism>
<dbReference type="Proteomes" id="UP000005408">
    <property type="component" value="Unassembled WGS sequence"/>
</dbReference>
<reference evidence="2" key="1">
    <citation type="submission" date="2022-08" db="UniProtKB">
        <authorList>
            <consortium name="EnsemblMetazoa"/>
        </authorList>
    </citation>
    <scope>IDENTIFICATION</scope>
    <source>
        <strain evidence="2">05x7-T-G4-1.051#20</strain>
    </source>
</reference>
<feature type="compositionally biased region" description="Basic and acidic residues" evidence="1">
    <location>
        <begin position="98"/>
        <end position="117"/>
    </location>
</feature>
<protein>
    <submittedName>
        <fullName evidence="2">Uncharacterized protein</fullName>
    </submittedName>
</protein>
<evidence type="ECO:0000313" key="3">
    <source>
        <dbReference type="Proteomes" id="UP000005408"/>
    </source>
</evidence>
<feature type="region of interest" description="Disordered" evidence="1">
    <location>
        <begin position="1"/>
        <end position="117"/>
    </location>
</feature>
<dbReference type="EnsemblMetazoa" id="G17025.1">
    <property type="protein sequence ID" value="G17025.1:cds"/>
    <property type="gene ID" value="G17025"/>
</dbReference>
<feature type="region of interest" description="Disordered" evidence="1">
    <location>
        <begin position="143"/>
        <end position="169"/>
    </location>
</feature>
<sequence>MQVAAALQGVGSQQNLAEEAEDSKQKETTQKVDVPQEEESLTEDNNNIDPIKDAETGGETGTAPGVESQFGGSSVFIRDSEDEGDSVDAVPYVEDIETESKNVEEQENGVKEEVDDSEIRVDVEEEIVIKAVELDIGDDLVEKESVNNAKESDDSEHEEIEESDVIDTSLENILGNDQSQDNMPGREDEVLSPSLQKATCRYRWGKTIRTNSRDVVFFPSYKMVRLDFIDLQNALS</sequence>
<name>A0A8W8J346_MAGGI</name>
<accession>A0A8W8J346</accession>
<proteinExistence type="predicted"/>
<evidence type="ECO:0000313" key="2">
    <source>
        <dbReference type="EnsemblMetazoa" id="G17025.1:cds"/>
    </source>
</evidence>